<feature type="domain" description="CzcB-like barrel-sandwich hybrid" evidence="4">
    <location>
        <begin position="68"/>
        <end position="185"/>
    </location>
</feature>
<evidence type="ECO:0000313" key="5">
    <source>
        <dbReference type="EMBL" id="QGA25725.1"/>
    </source>
</evidence>
<keyword evidence="2" id="KW-0175">Coiled coil</keyword>
<dbReference type="EMBL" id="CP045652">
    <property type="protein sequence ID" value="QGA25725.1"/>
    <property type="molecule type" value="Genomic_DNA"/>
</dbReference>
<dbReference type="Proteomes" id="UP000326921">
    <property type="component" value="Chromosome"/>
</dbReference>
<feature type="coiled-coil region" evidence="2">
    <location>
        <begin position="107"/>
        <end position="134"/>
    </location>
</feature>
<dbReference type="SUPFAM" id="SSF111369">
    <property type="entry name" value="HlyD-like secretion proteins"/>
    <property type="match status" value="1"/>
</dbReference>
<dbReference type="NCBIfam" id="TIGR01730">
    <property type="entry name" value="RND_mfp"/>
    <property type="match status" value="1"/>
</dbReference>
<dbReference type="GO" id="GO:0015562">
    <property type="term" value="F:efflux transmembrane transporter activity"/>
    <property type="evidence" value="ECO:0007669"/>
    <property type="project" value="TreeGrafter"/>
</dbReference>
<keyword evidence="6" id="KW-1185">Reference proteome</keyword>
<dbReference type="Pfam" id="PF25973">
    <property type="entry name" value="BSH_CzcB"/>
    <property type="match status" value="1"/>
</dbReference>
<name>A0A5Q0Q6M8_9SPHI</name>
<sequence>MKTNLTSIALAIILFSSCHQEKRTAGIPVQDTIPVKLIPLQQNGRATIIEATGVFTTDDETLLGFKNGGVISRVFVKEGDPVRKGQVLAAVHTSEVDAKAGQARLGVEKARRDYERAEKLYRDSVATLEQLQNAKTALAVAQEDLKSVGFNQQYSQIHSPVSGYVLAKLANEGQVVGPGTPVLQVNGANNGTWMLKVGVSDSQWALIKVGDKASIQTDAIPNTTLQARVAKKSEGLDPQSGTFSIHLVLQEKPSGKLASGVFGKSQIAVSPVASNNNWRIPFSALLDGNGSEGYVFVSVDGKTAKKQKVTVASIEKEEVLISAGLEDASALIISGSPYLQDGSPITVKK</sequence>
<dbReference type="KEGG" id="sphe:GFH32_05040"/>
<evidence type="ECO:0000313" key="6">
    <source>
        <dbReference type="Proteomes" id="UP000326921"/>
    </source>
</evidence>
<evidence type="ECO:0000256" key="2">
    <source>
        <dbReference type="SAM" id="Coils"/>
    </source>
</evidence>
<comment type="similarity">
    <text evidence="1">Belongs to the membrane fusion protein (MFP) (TC 8.A.1) family.</text>
</comment>
<dbReference type="PANTHER" id="PTHR30469:SF15">
    <property type="entry name" value="HLYD FAMILY OF SECRETION PROTEINS"/>
    <property type="match status" value="1"/>
</dbReference>
<protein>
    <submittedName>
        <fullName evidence="5">Efflux RND transporter periplasmic adaptor subunit</fullName>
    </submittedName>
</protein>
<dbReference type="InterPro" id="IPR006143">
    <property type="entry name" value="RND_pump_MFP"/>
</dbReference>
<dbReference type="RefSeq" id="WP_153510044.1">
    <property type="nucleotide sequence ID" value="NZ_CP045652.1"/>
</dbReference>
<organism evidence="5 6">
    <name type="scientific">Sphingobacterium zhuxiongii</name>
    <dbReference type="NCBI Taxonomy" id="2662364"/>
    <lineage>
        <taxon>Bacteria</taxon>
        <taxon>Pseudomonadati</taxon>
        <taxon>Bacteroidota</taxon>
        <taxon>Sphingobacteriia</taxon>
        <taxon>Sphingobacteriales</taxon>
        <taxon>Sphingobacteriaceae</taxon>
        <taxon>Sphingobacterium</taxon>
    </lineage>
</organism>
<proteinExistence type="inferred from homology"/>
<dbReference type="PANTHER" id="PTHR30469">
    <property type="entry name" value="MULTIDRUG RESISTANCE PROTEIN MDTA"/>
    <property type="match status" value="1"/>
</dbReference>
<dbReference type="Gene3D" id="1.10.287.470">
    <property type="entry name" value="Helix hairpin bin"/>
    <property type="match status" value="1"/>
</dbReference>
<gene>
    <name evidence="5" type="ORF">GFH32_05040</name>
</gene>
<dbReference type="PROSITE" id="PS51257">
    <property type="entry name" value="PROKAR_LIPOPROTEIN"/>
    <property type="match status" value="1"/>
</dbReference>
<evidence type="ECO:0000259" key="3">
    <source>
        <dbReference type="Pfam" id="PF25954"/>
    </source>
</evidence>
<dbReference type="InterPro" id="IPR058792">
    <property type="entry name" value="Beta-barrel_RND_2"/>
</dbReference>
<dbReference type="Gene3D" id="2.40.50.100">
    <property type="match status" value="1"/>
</dbReference>
<evidence type="ECO:0000259" key="4">
    <source>
        <dbReference type="Pfam" id="PF25973"/>
    </source>
</evidence>
<dbReference type="AlphaFoldDB" id="A0A5Q0Q6M8"/>
<dbReference type="Gene3D" id="2.40.30.170">
    <property type="match status" value="1"/>
</dbReference>
<dbReference type="Gene3D" id="2.40.420.20">
    <property type="match status" value="1"/>
</dbReference>
<accession>A0A5Q0Q6M8</accession>
<feature type="domain" description="CusB-like beta-barrel" evidence="3">
    <location>
        <begin position="195"/>
        <end position="267"/>
    </location>
</feature>
<dbReference type="InterPro" id="IPR058647">
    <property type="entry name" value="BSH_CzcB-like"/>
</dbReference>
<evidence type="ECO:0000256" key="1">
    <source>
        <dbReference type="ARBA" id="ARBA00009477"/>
    </source>
</evidence>
<dbReference type="GO" id="GO:1990281">
    <property type="term" value="C:efflux pump complex"/>
    <property type="evidence" value="ECO:0007669"/>
    <property type="project" value="TreeGrafter"/>
</dbReference>
<reference evidence="5 6" key="1">
    <citation type="submission" date="2019-10" db="EMBL/GenBank/DDBJ databases">
        <authorList>
            <person name="Dong K."/>
        </authorList>
    </citation>
    <scope>NUCLEOTIDE SEQUENCE [LARGE SCALE GENOMIC DNA]</scope>
    <source>
        <strain evidence="6">dk4302</strain>
    </source>
</reference>
<dbReference type="Pfam" id="PF25954">
    <property type="entry name" value="Beta-barrel_RND_2"/>
    <property type="match status" value="1"/>
</dbReference>